<dbReference type="Proteomes" id="UP001302367">
    <property type="component" value="Chromosome 8"/>
</dbReference>
<evidence type="ECO:0000313" key="4">
    <source>
        <dbReference type="Proteomes" id="UP001302367"/>
    </source>
</evidence>
<reference evidence="1 3" key="1">
    <citation type="submission" date="2015-10" db="EMBL/GenBank/DDBJ databases">
        <title>The cercosporin biosynthetic gene cluster was horizontally transferred to several fungal lineages and shown to be expanded in Cercospora beticola based on microsynteny with recipient genomes.</title>
        <authorList>
            <person name="De Jonge R."/>
            <person name="Ebert M.K."/>
            <person name="Suttle J.C."/>
            <person name="Jurick Ii W.M."/>
            <person name="Secor G.A."/>
            <person name="Thomma B.P."/>
            <person name="Van De Peer Y."/>
            <person name="Bolton M.D."/>
        </authorList>
    </citation>
    <scope>NUCLEOTIDE SEQUENCE [LARGE SCALE GENOMIC DNA]</scope>
    <source>
        <strain evidence="1 3">09-40</strain>
    </source>
</reference>
<organism evidence="1 3">
    <name type="scientific">Cercospora beticola</name>
    <name type="common">Sugarbeet leaf spot fungus</name>
    <dbReference type="NCBI Taxonomy" id="122368"/>
    <lineage>
        <taxon>Eukaryota</taxon>
        <taxon>Fungi</taxon>
        <taxon>Dikarya</taxon>
        <taxon>Ascomycota</taxon>
        <taxon>Pezizomycotina</taxon>
        <taxon>Dothideomycetes</taxon>
        <taxon>Dothideomycetidae</taxon>
        <taxon>Mycosphaerellales</taxon>
        <taxon>Mycosphaerellaceae</taxon>
        <taxon>Cercospora</taxon>
    </lineage>
</organism>
<evidence type="ECO:0000313" key="3">
    <source>
        <dbReference type="Proteomes" id="UP000230605"/>
    </source>
</evidence>
<evidence type="ECO:0000313" key="2">
    <source>
        <dbReference type="EMBL" id="WPB07050.1"/>
    </source>
</evidence>
<protein>
    <submittedName>
        <fullName evidence="1">Uncharacterized protein</fullName>
    </submittedName>
</protein>
<dbReference type="EMBL" id="CP134191">
    <property type="protein sequence ID" value="WPB07050.1"/>
    <property type="molecule type" value="Genomic_DNA"/>
</dbReference>
<keyword evidence="4" id="KW-1185">Reference proteome</keyword>
<evidence type="ECO:0000313" key="1">
    <source>
        <dbReference type="EMBL" id="PIA82446.1"/>
    </source>
</evidence>
<dbReference type="Proteomes" id="UP000230605">
    <property type="component" value="Unassembled WGS sequence"/>
</dbReference>
<dbReference type="EMBL" id="LKMD01000211">
    <property type="protein sequence ID" value="PIA82446.1"/>
    <property type="molecule type" value="Genomic_DNA"/>
</dbReference>
<accession>A0A2G5GQ95</accession>
<dbReference type="AlphaFoldDB" id="A0A2G5GQ95"/>
<name>A0A2G5GQ95_CERBT</name>
<gene>
    <name evidence="1" type="ORF">CB0940_12274</name>
    <name evidence="2" type="ORF">RHO25_011710</name>
</gene>
<reference evidence="2 4" key="2">
    <citation type="submission" date="2023-09" db="EMBL/GenBank/DDBJ databases">
        <title>Complete-Gapless Cercospora beticola genome.</title>
        <authorList>
            <person name="Wyatt N.A."/>
            <person name="Spanner R.E."/>
            <person name="Bolton M.D."/>
        </authorList>
    </citation>
    <scope>NUCLEOTIDE SEQUENCE [LARGE SCALE GENOMIC DNA]</scope>
    <source>
        <strain evidence="2">Cb09-40</strain>
    </source>
</reference>
<proteinExistence type="predicted"/>
<sequence length="71" mass="7775">MHLARGLAVAVVNVKLPVLQFDTERDEVRAALRDFPSLRVEVLAHVEAGASLGVRGVGDNVGQKDRDDRLR</sequence>